<feature type="compositionally biased region" description="Acidic residues" evidence="1">
    <location>
        <begin position="176"/>
        <end position="186"/>
    </location>
</feature>
<reference evidence="2 3" key="1">
    <citation type="submission" date="2024-01" db="EMBL/GenBank/DDBJ databases">
        <title>Genome assemblies of Stephania.</title>
        <authorList>
            <person name="Yang L."/>
        </authorList>
    </citation>
    <scope>NUCLEOTIDE SEQUENCE [LARGE SCALE GENOMIC DNA]</scope>
    <source>
        <strain evidence="2">YNDBR</strain>
        <tissue evidence="2">Leaf</tissue>
    </source>
</reference>
<evidence type="ECO:0000313" key="3">
    <source>
        <dbReference type="Proteomes" id="UP001420932"/>
    </source>
</evidence>
<feature type="compositionally biased region" description="Acidic residues" evidence="1">
    <location>
        <begin position="146"/>
        <end position="159"/>
    </location>
</feature>
<name>A0AAP0HFS2_9MAGN</name>
<feature type="compositionally biased region" description="Basic and acidic residues" evidence="1">
    <location>
        <begin position="160"/>
        <end position="175"/>
    </location>
</feature>
<protein>
    <submittedName>
        <fullName evidence="2">Uncharacterized protein</fullName>
    </submittedName>
</protein>
<organism evidence="2 3">
    <name type="scientific">Stephania yunnanensis</name>
    <dbReference type="NCBI Taxonomy" id="152371"/>
    <lineage>
        <taxon>Eukaryota</taxon>
        <taxon>Viridiplantae</taxon>
        <taxon>Streptophyta</taxon>
        <taxon>Embryophyta</taxon>
        <taxon>Tracheophyta</taxon>
        <taxon>Spermatophyta</taxon>
        <taxon>Magnoliopsida</taxon>
        <taxon>Ranunculales</taxon>
        <taxon>Menispermaceae</taxon>
        <taxon>Menispermoideae</taxon>
        <taxon>Cissampelideae</taxon>
        <taxon>Stephania</taxon>
    </lineage>
</organism>
<evidence type="ECO:0000313" key="2">
    <source>
        <dbReference type="EMBL" id="KAK9086758.1"/>
    </source>
</evidence>
<accession>A0AAP0HFS2</accession>
<comment type="caution">
    <text evidence="2">The sequence shown here is derived from an EMBL/GenBank/DDBJ whole genome shotgun (WGS) entry which is preliminary data.</text>
</comment>
<feature type="region of interest" description="Disordered" evidence="1">
    <location>
        <begin position="127"/>
        <end position="237"/>
    </location>
</feature>
<gene>
    <name evidence="2" type="ORF">Syun_029152</name>
</gene>
<dbReference type="EMBL" id="JBBNAF010000013">
    <property type="protein sequence ID" value="KAK9086758.1"/>
    <property type="molecule type" value="Genomic_DNA"/>
</dbReference>
<keyword evidence="3" id="KW-1185">Reference proteome</keyword>
<evidence type="ECO:0000256" key="1">
    <source>
        <dbReference type="SAM" id="MobiDB-lite"/>
    </source>
</evidence>
<sequence>MTSLAIHRVVELRRSRASLSTVVVFHRGLIGTTRRHRAIQRIAAAADPPLLAGVFVNRVVIAVAAVAVAVACCYASSSPQPRHLVCGLRVAANHRPRLVRSSVSYCCWSRSRSAATAVAFLRATTPPAPHLAGVAAPPTVSAATESDQEEWREEEIEENTEQRSEKSDENIKTDGEDGEEVGEGDEEGSKSEGTSGSGSGSASGSQDGSTKEEEEGSASRGNDEEGEGEREKIPKKW</sequence>
<proteinExistence type="predicted"/>
<dbReference type="Proteomes" id="UP001420932">
    <property type="component" value="Unassembled WGS sequence"/>
</dbReference>
<dbReference type="AlphaFoldDB" id="A0AAP0HFS2"/>